<accession>A0A8S5S6K5</accession>
<protein>
    <submittedName>
        <fullName evidence="1">Uncharacterized protein</fullName>
    </submittedName>
</protein>
<sequence>MMKTKEFIKRVDDLGYLINCDSVYWYIRNIENSIVAVVDKNAVLKFSIDFVDWDNIADEQKNKLFNLIVEFTKTPIGDREKKEYYLKHRWIKGHAIMYLYRNELNGYCYLGENKCRPHKQRRFTLKDIEEIKEKFNTDLADFELVEVEE</sequence>
<name>A0A8S5S6K5_9CAUD</name>
<evidence type="ECO:0000313" key="1">
    <source>
        <dbReference type="EMBL" id="DAF46577.1"/>
    </source>
</evidence>
<dbReference type="EMBL" id="BK032540">
    <property type="protein sequence ID" value="DAF46577.1"/>
    <property type="molecule type" value="Genomic_DNA"/>
</dbReference>
<proteinExistence type="predicted"/>
<organism evidence="1">
    <name type="scientific">Myoviridae sp. ct1ba2</name>
    <dbReference type="NCBI Taxonomy" id="2827654"/>
    <lineage>
        <taxon>Viruses</taxon>
        <taxon>Duplodnaviria</taxon>
        <taxon>Heunggongvirae</taxon>
        <taxon>Uroviricota</taxon>
        <taxon>Caudoviricetes</taxon>
    </lineage>
</organism>
<reference evidence="1" key="1">
    <citation type="journal article" date="2021" name="Proc. Natl. Acad. Sci. U.S.A.">
        <title>A Catalog of Tens of Thousands of Viruses from Human Metagenomes Reveals Hidden Associations with Chronic Diseases.</title>
        <authorList>
            <person name="Tisza M.J."/>
            <person name="Buck C.B."/>
        </authorList>
    </citation>
    <scope>NUCLEOTIDE SEQUENCE</scope>
    <source>
        <strain evidence="1">Ct1ba2</strain>
    </source>
</reference>